<dbReference type="Pfam" id="PF00575">
    <property type="entry name" value="S1"/>
    <property type="match status" value="4"/>
</dbReference>
<dbReference type="CDD" id="cd05689">
    <property type="entry name" value="S1_RPS1_repeat_ec4"/>
    <property type="match status" value="1"/>
</dbReference>
<comment type="caution">
    <text evidence="9">The sequence shown here is derived from an EMBL/GenBank/DDBJ whole genome shotgun (WGS) entry which is preliminary data.</text>
</comment>
<evidence type="ECO:0000256" key="6">
    <source>
        <dbReference type="PIRNR" id="PIRNR002111"/>
    </source>
</evidence>
<keyword evidence="3 6" id="KW-0694">RNA-binding</keyword>
<feature type="domain" description="S1 motif" evidence="8">
    <location>
        <begin position="27"/>
        <end position="93"/>
    </location>
</feature>
<keyword evidence="4 6" id="KW-0689">Ribosomal protein</keyword>
<feature type="region of interest" description="Disordered" evidence="7">
    <location>
        <begin position="520"/>
        <end position="551"/>
    </location>
</feature>
<dbReference type="NCBIfam" id="NF004952">
    <property type="entry name" value="PRK06299.1-2"/>
    <property type="match status" value="1"/>
</dbReference>
<reference evidence="9 10" key="1">
    <citation type="journal article" date="2022" name="Nat. Microbiol.">
        <title>The microbiome of a bacterivorous marine choanoflagellate contains a resource-demanding obligate bacterial associate.</title>
        <authorList>
            <person name="Needham D.M."/>
            <person name="Poirier C."/>
            <person name="Bachy C."/>
            <person name="George E.E."/>
            <person name="Wilken S."/>
            <person name="Yung C.C.M."/>
            <person name="Limardo A.J."/>
            <person name="Morando M."/>
            <person name="Sudek L."/>
            <person name="Malmstrom R.R."/>
            <person name="Keeling P.J."/>
            <person name="Santoro A.E."/>
            <person name="Worden A.Z."/>
        </authorList>
    </citation>
    <scope>NUCLEOTIDE SEQUENCE [LARGE SCALE GENOMIC DNA]</scope>
    <source>
        <strain evidence="9 10">Comchoano-2</strain>
    </source>
</reference>
<dbReference type="SUPFAM" id="SSF50249">
    <property type="entry name" value="Nucleic acid-binding proteins"/>
    <property type="match status" value="6"/>
</dbReference>
<dbReference type="EMBL" id="JAKUDN010000002">
    <property type="protein sequence ID" value="MCP8352595.1"/>
    <property type="molecule type" value="Genomic_DNA"/>
</dbReference>
<keyword evidence="10" id="KW-1185">Reference proteome</keyword>
<dbReference type="NCBIfam" id="NF004954">
    <property type="entry name" value="PRK06299.1-4"/>
    <property type="match status" value="1"/>
</dbReference>
<dbReference type="PANTHER" id="PTHR10724:SF7">
    <property type="entry name" value="SMALL RIBOSOMAL SUBUNIT PROTEIN BS1C"/>
    <property type="match status" value="1"/>
</dbReference>
<evidence type="ECO:0000256" key="1">
    <source>
        <dbReference type="ARBA" id="ARBA00006767"/>
    </source>
</evidence>
<gene>
    <name evidence="9" type="primary">rpsA</name>
    <name evidence="9" type="ORF">MKS91_04760</name>
</gene>
<dbReference type="CDD" id="cd04465">
    <property type="entry name" value="S1_RPS1_repeat_ec2_hs2"/>
    <property type="match status" value="1"/>
</dbReference>
<proteinExistence type="inferred from homology"/>
<feature type="compositionally biased region" description="Polar residues" evidence="7">
    <location>
        <begin position="520"/>
        <end position="531"/>
    </location>
</feature>
<dbReference type="Proteomes" id="UP001320768">
    <property type="component" value="Unassembled WGS sequence"/>
</dbReference>
<comment type="function">
    <text evidence="6">Binds mRNA; thus facilitating recognition of the initiation point. It is needed to translate mRNA with a short Shine-Dalgarno (SD) purine-rich sequence.</text>
</comment>
<organism evidence="9 10">
    <name type="scientific">Candidatus Synchoanobacter obligatus</name>
    <dbReference type="NCBI Taxonomy" id="2919597"/>
    <lineage>
        <taxon>Bacteria</taxon>
        <taxon>Pseudomonadati</taxon>
        <taxon>Pseudomonadota</taxon>
        <taxon>Gammaproteobacteria</taxon>
        <taxon>Candidatus Comchoanobacterales</taxon>
        <taxon>Candidatus Comchoanobacteraceae</taxon>
        <taxon>Candidatus Synchoanobacter</taxon>
    </lineage>
</organism>
<dbReference type="InterPro" id="IPR012340">
    <property type="entry name" value="NA-bd_OB-fold"/>
</dbReference>
<evidence type="ECO:0000256" key="2">
    <source>
        <dbReference type="ARBA" id="ARBA00022737"/>
    </source>
</evidence>
<dbReference type="PROSITE" id="PS50126">
    <property type="entry name" value="S1"/>
    <property type="match status" value="6"/>
</dbReference>
<evidence type="ECO:0000313" key="10">
    <source>
        <dbReference type="Proteomes" id="UP001320768"/>
    </source>
</evidence>
<dbReference type="PANTHER" id="PTHR10724">
    <property type="entry name" value="30S RIBOSOMAL PROTEIN S1"/>
    <property type="match status" value="1"/>
</dbReference>
<feature type="domain" description="S1 motif" evidence="8">
    <location>
        <begin position="284"/>
        <end position="354"/>
    </location>
</feature>
<dbReference type="SMART" id="SM00316">
    <property type="entry name" value="S1"/>
    <property type="match status" value="6"/>
</dbReference>
<feature type="domain" description="S1 motif" evidence="8">
    <location>
        <begin position="371"/>
        <end position="441"/>
    </location>
</feature>
<dbReference type="PIRSF" id="PIRSF002111">
    <property type="entry name" value="RpsA"/>
    <property type="match status" value="1"/>
</dbReference>
<dbReference type="RefSeq" id="WP_258569700.1">
    <property type="nucleotide sequence ID" value="NZ_JAKUDN010000002.1"/>
</dbReference>
<feature type="domain" description="S1 motif" evidence="8">
    <location>
        <begin position="458"/>
        <end position="521"/>
    </location>
</feature>
<accession>A0ABT1L5Y1</accession>
<dbReference type="CDD" id="cd05688">
    <property type="entry name" value="S1_RPS1_repeat_ec3"/>
    <property type="match status" value="1"/>
</dbReference>
<evidence type="ECO:0000256" key="4">
    <source>
        <dbReference type="ARBA" id="ARBA00022980"/>
    </source>
</evidence>
<protein>
    <recommendedName>
        <fullName evidence="6">30S ribosomal protein S1</fullName>
    </recommendedName>
</protein>
<dbReference type="GO" id="GO:0005840">
    <property type="term" value="C:ribosome"/>
    <property type="evidence" value="ECO:0007669"/>
    <property type="project" value="UniProtKB-KW"/>
</dbReference>
<evidence type="ECO:0000259" key="8">
    <source>
        <dbReference type="PROSITE" id="PS50126"/>
    </source>
</evidence>
<dbReference type="NCBIfam" id="TIGR00717">
    <property type="entry name" value="rpsA"/>
    <property type="match status" value="1"/>
</dbReference>
<feature type="domain" description="S1 motif" evidence="8">
    <location>
        <begin position="199"/>
        <end position="267"/>
    </location>
</feature>
<sequence length="551" mass="60999">MSTSSNTDFQSLVDLVNTIPSFNAKSGSLIKGQVTEVGPEFVVVDVNMKSEALVPVAEFLNVSGELTVEAGEELDFLLEAVDNGFGETCVSREKAIKAAVWERLEEALRNEENVVGQIIDRVKGGFTVNVEGVRAFLPGSQVDLRPIKDLDMVATKQEFEFKVVKMDMKRNNVVVSRRAVIEEETSEEREQLLSTLAEGQEVKGVVKNLTDYGAFVDLGGIDGLLHSLDMSWKRIKHPSEMLSVHDEITVKILSFDREKKRVSLGLKQLQGDPWHDLLERNPVGTRLFGRVTNITEYGCFVEIEDGIEGLVHMSEMDWTNKNIHPHKVVEIDQEVEVMVLDIDETRRRISLGLKQCMLNPWNEFGQNHEVGSKVKGAIRSITDFGVFVGLEGNIDGLVHLTDLSWVLPGDKALRAYKKGQEVEAVILSIDPDRERISLGLKQVDTDPFDNFIASCPVGQQINGKILSVDAKKVLVSLDAGLTGTVKRSEFDESQSLEEDEVLSLYVVSGERKNQMVQLSTLPAQQSSSAPGSTLGDLMKGQLSQNSDDESK</sequence>
<feature type="domain" description="S1 motif" evidence="8">
    <location>
        <begin position="111"/>
        <end position="178"/>
    </location>
</feature>
<evidence type="ECO:0000256" key="3">
    <source>
        <dbReference type="ARBA" id="ARBA00022884"/>
    </source>
</evidence>
<evidence type="ECO:0000256" key="7">
    <source>
        <dbReference type="SAM" id="MobiDB-lite"/>
    </source>
</evidence>
<dbReference type="InterPro" id="IPR050437">
    <property type="entry name" value="Ribos_protein_bS1-like"/>
</dbReference>
<dbReference type="PRINTS" id="PR00681">
    <property type="entry name" value="RIBOSOMALS1"/>
</dbReference>
<evidence type="ECO:0000313" key="9">
    <source>
        <dbReference type="EMBL" id="MCP8352595.1"/>
    </source>
</evidence>
<evidence type="ECO:0000256" key="5">
    <source>
        <dbReference type="ARBA" id="ARBA00023274"/>
    </source>
</evidence>
<comment type="similarity">
    <text evidence="1 6">Belongs to the bacterial ribosomal protein bS1 family.</text>
</comment>
<keyword evidence="5 6" id="KW-0687">Ribonucleoprotein</keyword>
<dbReference type="InterPro" id="IPR000110">
    <property type="entry name" value="Ribosomal_bS1"/>
</dbReference>
<name>A0ABT1L5Y1_9GAMM</name>
<dbReference type="Gene3D" id="2.40.50.140">
    <property type="entry name" value="Nucleic acid-binding proteins"/>
    <property type="match status" value="6"/>
</dbReference>
<dbReference type="InterPro" id="IPR003029">
    <property type="entry name" value="S1_domain"/>
</dbReference>
<keyword evidence="2" id="KW-0677">Repeat</keyword>
<dbReference type="InterPro" id="IPR035104">
    <property type="entry name" value="Ribosomal_protein_S1-like"/>
</dbReference>